<dbReference type="InterPro" id="IPR008000">
    <property type="entry name" value="Rham/fucose_mutarotase"/>
</dbReference>
<evidence type="ECO:0000313" key="2">
    <source>
        <dbReference type="Proteomes" id="UP001172083"/>
    </source>
</evidence>
<gene>
    <name evidence="1" type="ORF">QQ020_32470</name>
</gene>
<dbReference type="EC" id="5.1.3.32" evidence="1"/>
<dbReference type="PANTHER" id="PTHR34389:SF2">
    <property type="entry name" value="L-RHAMNOSE MUTAROTASE"/>
    <property type="match status" value="1"/>
</dbReference>
<keyword evidence="2" id="KW-1185">Reference proteome</keyword>
<dbReference type="InterPro" id="IPR011008">
    <property type="entry name" value="Dimeric_a/b-barrel"/>
</dbReference>
<sequence>MYKSPITKLSIISTLVILLAQCHQPGKSSKHKNELSAKDNNVVKRIGMVIRLREDNIAAYKKLHAFDNPGVRDLLSKYNMRNFSIFLHKLDDGKYYEFGYYEYVGDDFEGDMDKLAAEPRNQAWLEICDPMQIPLQGYNSWAEMEQIYYNP</sequence>
<name>A0ABT8LK90_9BACT</name>
<proteinExistence type="predicted"/>
<organism evidence="1 2">
    <name type="scientific">Agaribacillus aureus</name>
    <dbReference type="NCBI Taxonomy" id="3051825"/>
    <lineage>
        <taxon>Bacteria</taxon>
        <taxon>Pseudomonadati</taxon>
        <taxon>Bacteroidota</taxon>
        <taxon>Cytophagia</taxon>
        <taxon>Cytophagales</taxon>
        <taxon>Splendidivirgaceae</taxon>
        <taxon>Agaribacillus</taxon>
    </lineage>
</organism>
<dbReference type="Gene3D" id="3.30.70.100">
    <property type="match status" value="1"/>
</dbReference>
<keyword evidence="1" id="KW-0413">Isomerase</keyword>
<dbReference type="SUPFAM" id="SSF54909">
    <property type="entry name" value="Dimeric alpha+beta barrel"/>
    <property type="match status" value="1"/>
</dbReference>
<dbReference type="PANTHER" id="PTHR34389">
    <property type="entry name" value="L-RHAMNOSE MUTAROTASE"/>
    <property type="match status" value="1"/>
</dbReference>
<reference evidence="1" key="1">
    <citation type="submission" date="2023-06" db="EMBL/GenBank/DDBJ databases">
        <title>Genomic of Agaribacillus aureum.</title>
        <authorList>
            <person name="Wang G."/>
        </authorList>
    </citation>
    <scope>NUCLEOTIDE SEQUENCE</scope>
    <source>
        <strain evidence="1">BMA12</strain>
    </source>
</reference>
<dbReference type="RefSeq" id="WP_346762168.1">
    <property type="nucleotide sequence ID" value="NZ_JAUJEB010000011.1"/>
</dbReference>
<dbReference type="GO" id="GO:0062192">
    <property type="term" value="F:L-rhamnose mutarotase activity"/>
    <property type="evidence" value="ECO:0007669"/>
    <property type="project" value="UniProtKB-EC"/>
</dbReference>
<dbReference type="Proteomes" id="UP001172083">
    <property type="component" value="Unassembled WGS sequence"/>
</dbReference>
<protein>
    <submittedName>
        <fullName evidence="1">L-rhamnose mutarotase</fullName>
        <ecNumber evidence="1">5.1.3.32</ecNumber>
    </submittedName>
</protein>
<accession>A0ABT8LK90</accession>
<dbReference type="Pfam" id="PF05336">
    <property type="entry name" value="rhaM"/>
    <property type="match status" value="1"/>
</dbReference>
<dbReference type="EMBL" id="JAUJEB010000011">
    <property type="protein sequence ID" value="MDN5216831.1"/>
    <property type="molecule type" value="Genomic_DNA"/>
</dbReference>
<evidence type="ECO:0000313" key="1">
    <source>
        <dbReference type="EMBL" id="MDN5216831.1"/>
    </source>
</evidence>
<comment type="caution">
    <text evidence="1">The sequence shown here is derived from an EMBL/GenBank/DDBJ whole genome shotgun (WGS) entry which is preliminary data.</text>
</comment>